<organism evidence="1 2">
    <name type="scientific">Borrelia turcica IST7</name>
    <dbReference type="NCBI Taxonomy" id="1104446"/>
    <lineage>
        <taxon>Bacteria</taxon>
        <taxon>Pseudomonadati</taxon>
        <taxon>Spirochaetota</taxon>
        <taxon>Spirochaetia</taxon>
        <taxon>Spirochaetales</taxon>
        <taxon>Borreliaceae</taxon>
        <taxon>Borrelia</taxon>
    </lineage>
</organism>
<name>A0A386PPM6_9SPIR</name>
<dbReference type="Pfam" id="PF10016">
    <property type="entry name" value="DUF2259"/>
    <property type="match status" value="1"/>
</dbReference>
<dbReference type="EMBL" id="CP028884">
    <property type="protein sequence ID" value="AYE36740.1"/>
    <property type="molecule type" value="Genomic_DNA"/>
</dbReference>
<gene>
    <name evidence="1" type="ORF">DB313_02065</name>
</gene>
<dbReference type="InterPro" id="IPR018725">
    <property type="entry name" value="DUF2259_secreted"/>
</dbReference>
<dbReference type="Proteomes" id="UP000275571">
    <property type="component" value="Chromosome"/>
</dbReference>
<accession>A0A386PPM6</accession>
<keyword evidence="2" id="KW-1185">Reference proteome</keyword>
<evidence type="ECO:0000313" key="1">
    <source>
        <dbReference type="EMBL" id="AYE36740.1"/>
    </source>
</evidence>
<dbReference type="OrthoDB" id="359290at2"/>
<protein>
    <submittedName>
        <fullName evidence="1">Uncharacterized protein</fullName>
    </submittedName>
</protein>
<evidence type="ECO:0000313" key="2">
    <source>
        <dbReference type="Proteomes" id="UP000275571"/>
    </source>
</evidence>
<sequence>MFGEYSLEDKGYYSRVYFVDVNKNNFIKPGIYTRVFNEYIDYVDTYEKSLYELLKIVDYRVKELNINHLNKGRNIYLYIDDGESKDNSLDFIDFLTGNRYQVSINKVFKDVLKSSTFTISLSVEDDGVLVRDIKGIGRGNYYRKDVLDYKIREIFLFPKEDGIVFVVEKIMVDSFGNEYSRFMVEVHKY</sequence>
<dbReference type="KEGG" id="btur:DB313_02065"/>
<reference evidence="1 2" key="1">
    <citation type="journal article" date="2018" name="Infect. Genet. Evol.">
        <title>Genome-wide analysis of Borrelia turcica and 'Candidatus Borrelia tachyglossi' shows relapsing fever-like genomes with unique genomic links to Lyme disease Borrelia.</title>
        <authorList>
            <person name="Gofton A.W."/>
            <person name="Margos G."/>
            <person name="Fingerle V."/>
            <person name="Hepner S."/>
            <person name="Loh S.M."/>
            <person name="Ryan U."/>
            <person name="Irwin P."/>
            <person name="Oskam C.L."/>
        </authorList>
    </citation>
    <scope>NUCLEOTIDE SEQUENCE [LARGE SCALE GENOMIC DNA]</scope>
    <source>
        <strain evidence="1 2">IST7</strain>
    </source>
</reference>
<dbReference type="AlphaFoldDB" id="A0A386PPM6"/>
<proteinExistence type="predicted"/>